<organism evidence="2 3">
    <name type="scientific">Haloarcula terrestris</name>
    <dbReference type="NCBI Taxonomy" id="2950533"/>
    <lineage>
        <taxon>Archaea</taxon>
        <taxon>Methanobacteriati</taxon>
        <taxon>Methanobacteriota</taxon>
        <taxon>Stenosarchaea group</taxon>
        <taxon>Halobacteria</taxon>
        <taxon>Halobacteriales</taxon>
        <taxon>Haloarculaceae</taxon>
        <taxon>Haloarcula</taxon>
    </lineage>
</organism>
<sequence length="49" mass="5479">MAAASDGTDHDWTTRHARTEPTETGRIVEVSDAVIEDWDLRHAETKGRS</sequence>
<proteinExistence type="predicted"/>
<feature type="compositionally biased region" description="Basic and acidic residues" evidence="1">
    <location>
        <begin position="7"/>
        <end position="23"/>
    </location>
</feature>
<evidence type="ECO:0000313" key="2">
    <source>
        <dbReference type="EMBL" id="MDS0219954.1"/>
    </source>
</evidence>
<dbReference type="RefSeq" id="WP_310894659.1">
    <property type="nucleotide sequence ID" value="NZ_JAMQOM010000001.1"/>
</dbReference>
<keyword evidence="3" id="KW-1185">Reference proteome</keyword>
<gene>
    <name evidence="2" type="ORF">NDI54_01150</name>
</gene>
<protein>
    <submittedName>
        <fullName evidence="2">Uncharacterized protein</fullName>
    </submittedName>
</protein>
<dbReference type="AlphaFoldDB" id="A0AAE4EUY6"/>
<feature type="region of interest" description="Disordered" evidence="1">
    <location>
        <begin position="1"/>
        <end position="25"/>
    </location>
</feature>
<reference evidence="2 3" key="1">
    <citation type="submission" date="2022-06" db="EMBL/GenBank/DDBJ databases">
        <title>Haloarcula sp. a new haloarchaeum isolate from saline soil.</title>
        <authorList>
            <person name="Strakova D."/>
            <person name="Galisteo C."/>
            <person name="Sanchez-Porro C."/>
            <person name="Ventosa A."/>
        </authorList>
    </citation>
    <scope>NUCLEOTIDE SEQUENCE [LARGE SCALE GENOMIC DNA]</scope>
    <source>
        <strain evidence="2 3">S1AR25-5A</strain>
    </source>
</reference>
<comment type="caution">
    <text evidence="2">The sequence shown here is derived from an EMBL/GenBank/DDBJ whole genome shotgun (WGS) entry which is preliminary data.</text>
</comment>
<evidence type="ECO:0000256" key="1">
    <source>
        <dbReference type="SAM" id="MobiDB-lite"/>
    </source>
</evidence>
<dbReference type="EMBL" id="JAMQOM010000001">
    <property type="protein sequence ID" value="MDS0219954.1"/>
    <property type="molecule type" value="Genomic_DNA"/>
</dbReference>
<dbReference type="Proteomes" id="UP001253439">
    <property type="component" value="Unassembled WGS sequence"/>
</dbReference>
<name>A0AAE4EUY6_9EURY</name>
<accession>A0AAE4EUY6</accession>
<evidence type="ECO:0000313" key="3">
    <source>
        <dbReference type="Proteomes" id="UP001253439"/>
    </source>
</evidence>